<dbReference type="SUPFAM" id="SSF53098">
    <property type="entry name" value="Ribonuclease H-like"/>
    <property type="match status" value="1"/>
</dbReference>
<dbReference type="InterPro" id="IPR036397">
    <property type="entry name" value="RNaseH_sf"/>
</dbReference>
<reference evidence="2 3" key="1">
    <citation type="journal article" date="2023" name="Hortic Res">
        <title>The complete reference genome for grapevine (Vitis vinifera L.) genetics and breeding.</title>
        <authorList>
            <person name="Shi X."/>
            <person name="Cao S."/>
            <person name="Wang X."/>
            <person name="Huang S."/>
            <person name="Wang Y."/>
            <person name="Liu Z."/>
            <person name="Liu W."/>
            <person name="Leng X."/>
            <person name="Peng Y."/>
            <person name="Wang N."/>
            <person name="Wang Y."/>
            <person name="Ma Z."/>
            <person name="Xu X."/>
            <person name="Zhang F."/>
            <person name="Xue H."/>
            <person name="Zhong H."/>
            <person name="Wang Y."/>
            <person name="Zhang K."/>
            <person name="Velt A."/>
            <person name="Avia K."/>
            <person name="Holtgrawe D."/>
            <person name="Grimplet J."/>
            <person name="Matus J.T."/>
            <person name="Ware D."/>
            <person name="Wu X."/>
            <person name="Wang H."/>
            <person name="Liu C."/>
            <person name="Fang Y."/>
            <person name="Rustenholz C."/>
            <person name="Cheng Z."/>
            <person name="Xiao H."/>
            <person name="Zhou Y."/>
        </authorList>
    </citation>
    <scope>NUCLEOTIDE SEQUENCE [LARGE SCALE GENOMIC DNA]</scope>
    <source>
        <strain evidence="3">cv. Pinot noir / PN40024</strain>
        <tissue evidence="2">Leaf</tissue>
    </source>
</reference>
<dbReference type="InterPro" id="IPR057670">
    <property type="entry name" value="SH3_retrovirus"/>
</dbReference>
<organism evidence="2 3">
    <name type="scientific">Vitis vinifera</name>
    <name type="common">Grape</name>
    <dbReference type="NCBI Taxonomy" id="29760"/>
    <lineage>
        <taxon>Eukaryota</taxon>
        <taxon>Viridiplantae</taxon>
        <taxon>Streptophyta</taxon>
        <taxon>Embryophyta</taxon>
        <taxon>Tracheophyta</taxon>
        <taxon>Spermatophyta</taxon>
        <taxon>Magnoliopsida</taxon>
        <taxon>eudicotyledons</taxon>
        <taxon>Gunneridae</taxon>
        <taxon>Pentapetalae</taxon>
        <taxon>rosids</taxon>
        <taxon>Vitales</taxon>
        <taxon>Vitaceae</taxon>
        <taxon>Viteae</taxon>
        <taxon>Vitis</taxon>
    </lineage>
</organism>
<accession>A0ABY9C0K3</accession>
<dbReference type="InterPro" id="IPR039537">
    <property type="entry name" value="Retrotran_Ty1/copia-like"/>
</dbReference>
<dbReference type="Pfam" id="PF25597">
    <property type="entry name" value="SH3_retrovirus"/>
    <property type="match status" value="1"/>
</dbReference>
<dbReference type="Proteomes" id="UP001227230">
    <property type="component" value="Chromosome 6"/>
</dbReference>
<dbReference type="PANTHER" id="PTHR42648:SF28">
    <property type="entry name" value="TRANSPOSON-ENCODED PROTEIN WITH RIBONUCLEASE H-LIKE AND RETROVIRUS ZINC FINGER-LIKE DOMAINS"/>
    <property type="match status" value="1"/>
</dbReference>
<name>A0ABY9C0K3_VITVI</name>
<evidence type="ECO:0000259" key="1">
    <source>
        <dbReference type="Pfam" id="PF25597"/>
    </source>
</evidence>
<gene>
    <name evidence="2" type="ORF">VitviT2T_008040</name>
</gene>
<dbReference type="PANTHER" id="PTHR42648">
    <property type="entry name" value="TRANSPOSASE, PUTATIVE-RELATED"/>
    <property type="match status" value="1"/>
</dbReference>
<proteinExistence type="predicted"/>
<dbReference type="Gene3D" id="3.30.420.10">
    <property type="entry name" value="Ribonuclease H-like superfamily/Ribonuclease H"/>
    <property type="match status" value="1"/>
</dbReference>
<evidence type="ECO:0000313" key="2">
    <source>
        <dbReference type="EMBL" id="WJZ88768.1"/>
    </source>
</evidence>
<feature type="domain" description="Retroviral polymerase SH3-like" evidence="1">
    <location>
        <begin position="66"/>
        <end position="103"/>
    </location>
</feature>
<protein>
    <recommendedName>
        <fullName evidence="1">Retroviral polymerase SH3-like domain-containing protein</fullName>
    </recommendedName>
</protein>
<sequence length="104" mass="11885">MNSTILEKVRCMLSTTGLPRFFWVETVMTTKHLINRCPSTAIGLKTPQEVWSRKPTNYLNLKVFRCTTYAHVKQNKLQPKALKCIFIGYPNGVKGYKLCCLESG</sequence>
<keyword evidence="3" id="KW-1185">Reference proteome</keyword>
<dbReference type="InterPro" id="IPR012337">
    <property type="entry name" value="RNaseH-like_sf"/>
</dbReference>
<dbReference type="EMBL" id="CP126653">
    <property type="protein sequence ID" value="WJZ88768.1"/>
    <property type="molecule type" value="Genomic_DNA"/>
</dbReference>
<evidence type="ECO:0000313" key="3">
    <source>
        <dbReference type="Proteomes" id="UP001227230"/>
    </source>
</evidence>